<evidence type="ECO:0000313" key="3">
    <source>
        <dbReference type="Proteomes" id="UP001153269"/>
    </source>
</evidence>
<comment type="caution">
    <text evidence="2">The sequence shown here is derived from an EMBL/GenBank/DDBJ whole genome shotgun (WGS) entry which is preliminary data.</text>
</comment>
<gene>
    <name evidence="2" type="ORF">PLEPLA_LOCUS7158</name>
</gene>
<organism evidence="2 3">
    <name type="scientific">Pleuronectes platessa</name>
    <name type="common">European plaice</name>
    <dbReference type="NCBI Taxonomy" id="8262"/>
    <lineage>
        <taxon>Eukaryota</taxon>
        <taxon>Metazoa</taxon>
        <taxon>Chordata</taxon>
        <taxon>Craniata</taxon>
        <taxon>Vertebrata</taxon>
        <taxon>Euteleostomi</taxon>
        <taxon>Actinopterygii</taxon>
        <taxon>Neopterygii</taxon>
        <taxon>Teleostei</taxon>
        <taxon>Neoteleostei</taxon>
        <taxon>Acanthomorphata</taxon>
        <taxon>Carangaria</taxon>
        <taxon>Pleuronectiformes</taxon>
        <taxon>Pleuronectoidei</taxon>
        <taxon>Pleuronectidae</taxon>
        <taxon>Pleuronectes</taxon>
    </lineage>
</organism>
<proteinExistence type="predicted"/>
<sequence>MALGIDCKFGDTLPNKYPDLELVIETWWRRMIFEFTWGTRPTGRKVPGGEVERGETEKDGDYVIRMGSQRGAGDTLLSVSLQKADDILSRPGSPPHREITQPQSDMW</sequence>
<reference evidence="2" key="1">
    <citation type="submission" date="2020-03" db="EMBL/GenBank/DDBJ databases">
        <authorList>
            <person name="Weist P."/>
        </authorList>
    </citation>
    <scope>NUCLEOTIDE SEQUENCE</scope>
</reference>
<evidence type="ECO:0000313" key="2">
    <source>
        <dbReference type="EMBL" id="CAB1419327.1"/>
    </source>
</evidence>
<dbReference type="AlphaFoldDB" id="A0A9N7YAV5"/>
<evidence type="ECO:0000256" key="1">
    <source>
        <dbReference type="SAM" id="MobiDB-lite"/>
    </source>
</evidence>
<dbReference type="Proteomes" id="UP001153269">
    <property type="component" value="Unassembled WGS sequence"/>
</dbReference>
<feature type="region of interest" description="Disordered" evidence="1">
    <location>
        <begin position="85"/>
        <end position="107"/>
    </location>
</feature>
<protein>
    <submittedName>
        <fullName evidence="2">Uncharacterized protein</fullName>
    </submittedName>
</protein>
<dbReference type="EMBL" id="CADEAL010000380">
    <property type="protein sequence ID" value="CAB1419327.1"/>
    <property type="molecule type" value="Genomic_DNA"/>
</dbReference>
<accession>A0A9N7YAV5</accession>
<keyword evidence="3" id="KW-1185">Reference proteome</keyword>
<name>A0A9N7YAV5_PLEPL</name>